<sequence length="84" mass="9664">MEARALRKENAKAIGQWLFEDIICRWGCIVKVVTDNGAPFRKAVKWLEEKYGIRGVAISPYNSQANGTVERPHWDVRQMLFKAT</sequence>
<dbReference type="RefSeq" id="XP_007336155.1">
    <property type="nucleotide sequence ID" value="XM_007336093.1"/>
</dbReference>
<accession>K5WRQ6</accession>
<evidence type="ECO:0000256" key="1">
    <source>
        <dbReference type="ARBA" id="ARBA00022884"/>
    </source>
</evidence>
<gene>
    <name evidence="3" type="ORF">AGABI1DRAFT_18419</name>
</gene>
<dbReference type="KEGG" id="abp:AGABI1DRAFT18419"/>
<dbReference type="OrthoDB" id="446925at2759"/>
<dbReference type="GO" id="GO:0005634">
    <property type="term" value="C:nucleus"/>
    <property type="evidence" value="ECO:0007669"/>
    <property type="project" value="UniProtKB-ARBA"/>
</dbReference>
<dbReference type="InParanoid" id="K5WRQ6"/>
<dbReference type="InterPro" id="IPR012337">
    <property type="entry name" value="RNaseH-like_sf"/>
</dbReference>
<dbReference type="GO" id="GO:0015074">
    <property type="term" value="P:DNA integration"/>
    <property type="evidence" value="ECO:0007669"/>
    <property type="project" value="InterPro"/>
</dbReference>
<feature type="domain" description="Integrase catalytic" evidence="2">
    <location>
        <begin position="1"/>
        <end position="84"/>
    </location>
</feature>
<evidence type="ECO:0000313" key="3">
    <source>
        <dbReference type="EMBL" id="EKM73207.1"/>
    </source>
</evidence>
<keyword evidence="1" id="KW-0694">RNA-binding</keyword>
<reference evidence="4" key="1">
    <citation type="journal article" date="2012" name="Proc. Natl. Acad. Sci. U.S.A.">
        <title>Genome sequence of the button mushroom Agaricus bisporus reveals mechanisms governing adaptation to a humic-rich ecological niche.</title>
        <authorList>
            <person name="Morin E."/>
            <person name="Kohler A."/>
            <person name="Baker A.R."/>
            <person name="Foulongne-Oriol M."/>
            <person name="Lombard V."/>
            <person name="Nagy L.G."/>
            <person name="Ohm R.A."/>
            <person name="Patyshakuliyeva A."/>
            <person name="Brun A."/>
            <person name="Aerts A.L."/>
            <person name="Bailey A.M."/>
            <person name="Billette C."/>
            <person name="Coutinho P.M."/>
            <person name="Deakin G."/>
            <person name="Doddapaneni H."/>
            <person name="Floudas D."/>
            <person name="Grimwood J."/>
            <person name="Hilden K."/>
            <person name="Kuees U."/>
            <person name="LaButti K.M."/>
            <person name="Lapidus A."/>
            <person name="Lindquist E.A."/>
            <person name="Lucas S.M."/>
            <person name="Murat C."/>
            <person name="Riley R.W."/>
            <person name="Salamov A.A."/>
            <person name="Schmutz J."/>
            <person name="Subramanian V."/>
            <person name="Woesten H.A.B."/>
            <person name="Xu J."/>
            <person name="Eastwood D.C."/>
            <person name="Foster G.D."/>
            <person name="Sonnenberg A.S."/>
            <person name="Cullen D."/>
            <person name="de Vries R.P."/>
            <person name="Lundell T."/>
            <person name="Hibbett D.S."/>
            <person name="Henrissat B."/>
            <person name="Burton K.S."/>
            <person name="Kerrigan R.W."/>
            <person name="Challen M.P."/>
            <person name="Grigoriev I.V."/>
            <person name="Martin F."/>
        </authorList>
    </citation>
    <scope>NUCLEOTIDE SEQUENCE [LARGE SCALE GENOMIC DNA]</scope>
    <source>
        <strain evidence="4">JB137-S8 / ATCC MYA-4627 / FGSC 10392</strain>
    </source>
</reference>
<dbReference type="Gene3D" id="3.30.420.10">
    <property type="entry name" value="Ribonuclease H-like superfamily/Ribonuclease H"/>
    <property type="match status" value="1"/>
</dbReference>
<dbReference type="InterPro" id="IPR001584">
    <property type="entry name" value="Integrase_cat-core"/>
</dbReference>
<keyword evidence="4" id="KW-1185">Reference proteome</keyword>
<proteinExistence type="predicted"/>
<dbReference type="AlphaFoldDB" id="K5WRQ6"/>
<dbReference type="GeneID" id="18828825"/>
<dbReference type="EMBL" id="JH973313">
    <property type="protein sequence ID" value="EKM73207.1"/>
    <property type="molecule type" value="Genomic_DNA"/>
</dbReference>
<dbReference type="SUPFAM" id="SSF53098">
    <property type="entry name" value="Ribonuclease H-like"/>
    <property type="match status" value="1"/>
</dbReference>
<protein>
    <recommendedName>
        <fullName evidence="2">Integrase catalytic domain-containing protein</fullName>
    </recommendedName>
</protein>
<feature type="non-terminal residue" evidence="3">
    <location>
        <position position="84"/>
    </location>
</feature>
<evidence type="ECO:0000313" key="4">
    <source>
        <dbReference type="Proteomes" id="UP000008493"/>
    </source>
</evidence>
<dbReference type="InterPro" id="IPR036397">
    <property type="entry name" value="RNaseH_sf"/>
</dbReference>
<dbReference type="PROSITE" id="PS50994">
    <property type="entry name" value="INTEGRASE"/>
    <property type="match status" value="1"/>
</dbReference>
<dbReference type="OMA" id="SKHFTIC"/>
<dbReference type="GO" id="GO:0003723">
    <property type="term" value="F:RNA binding"/>
    <property type="evidence" value="ECO:0007669"/>
    <property type="project" value="UniProtKB-KW"/>
</dbReference>
<dbReference type="Proteomes" id="UP000008493">
    <property type="component" value="Unassembled WGS sequence"/>
</dbReference>
<evidence type="ECO:0000259" key="2">
    <source>
        <dbReference type="PROSITE" id="PS50994"/>
    </source>
</evidence>
<name>K5WRQ6_AGABU</name>
<dbReference type="HOGENOM" id="CLU_2533485_0_0_1"/>
<organism evidence="3 4">
    <name type="scientific">Agaricus bisporus var. burnettii (strain JB137-S8 / ATCC MYA-4627 / FGSC 10392)</name>
    <name type="common">White button mushroom</name>
    <dbReference type="NCBI Taxonomy" id="597362"/>
    <lineage>
        <taxon>Eukaryota</taxon>
        <taxon>Fungi</taxon>
        <taxon>Dikarya</taxon>
        <taxon>Basidiomycota</taxon>
        <taxon>Agaricomycotina</taxon>
        <taxon>Agaricomycetes</taxon>
        <taxon>Agaricomycetidae</taxon>
        <taxon>Agaricales</taxon>
        <taxon>Agaricineae</taxon>
        <taxon>Agaricaceae</taxon>
        <taxon>Agaricus</taxon>
    </lineage>
</organism>